<dbReference type="InterPro" id="IPR023214">
    <property type="entry name" value="HAD_sf"/>
</dbReference>
<dbReference type="SMART" id="SM00577">
    <property type="entry name" value="CPDc"/>
    <property type="match status" value="1"/>
</dbReference>
<comment type="caution">
    <text evidence="4">The sequence shown here is derived from an EMBL/GenBank/DDBJ whole genome shotgun (WGS) entry which is preliminary data.</text>
</comment>
<dbReference type="PROSITE" id="PS50969">
    <property type="entry name" value="FCP1"/>
    <property type="match status" value="1"/>
</dbReference>
<feature type="compositionally biased region" description="Basic and acidic residues" evidence="2">
    <location>
        <begin position="7"/>
        <end position="18"/>
    </location>
</feature>
<keyword evidence="1" id="KW-0811">Translocation</keyword>
<keyword evidence="1" id="KW-0813">Transport</keyword>
<reference evidence="4 5" key="1">
    <citation type="submission" date="2024-01" db="EMBL/GenBank/DDBJ databases">
        <title>The genomes of 5 underutilized Papilionoideae crops provide insights into root nodulation and disease resistanc.</title>
        <authorList>
            <person name="Jiang F."/>
        </authorList>
    </citation>
    <scope>NUCLEOTIDE SEQUENCE [LARGE SCALE GENOMIC DNA]</scope>
    <source>
        <strain evidence="4">JINMINGXINNONG_FW02</strain>
        <tissue evidence="4">Leaves</tissue>
    </source>
</reference>
<sequence>MGSKNKKIIEPENEHETQDSATELDLPLEKLNLGPGKKLLVMNLNGLLLHRVHRSKKGGIHRSVDGRYRGYLVFRRPFSGEFMKFCLERFEVGIWSSAMEHNIDAALAYAIGPLRKNILFVWDQRQCTDSGFKSLENACKPLFFKEVSKVWENVKKGGPFSASNTLLIDDNPYKAFLNPDNSAIFPESYDVNDDADRALDPRRELCLYLKGVAEAGDVPSYVKDNPFGQPAVTSGHRDWKFYCRVKESILTKRAAKIV</sequence>
<dbReference type="Proteomes" id="UP001374584">
    <property type="component" value="Unassembled WGS sequence"/>
</dbReference>
<dbReference type="InterPro" id="IPR004274">
    <property type="entry name" value="FCP1_dom"/>
</dbReference>
<evidence type="ECO:0000259" key="3">
    <source>
        <dbReference type="PROSITE" id="PS50969"/>
    </source>
</evidence>
<keyword evidence="1" id="KW-0653">Protein transport</keyword>
<comment type="similarity">
    <text evidence="1">Belongs to the TIM50 family.</text>
</comment>
<name>A0AAN9NSZ5_PHACN</name>
<evidence type="ECO:0000256" key="1">
    <source>
        <dbReference type="RuleBase" id="RU365079"/>
    </source>
</evidence>
<comment type="subcellular location">
    <subcellularLocation>
        <location evidence="1">Mitochondrion inner membrane</location>
        <topology evidence="1">Single-pass membrane protein</topology>
    </subcellularLocation>
</comment>
<dbReference type="SUPFAM" id="SSF56784">
    <property type="entry name" value="HAD-like"/>
    <property type="match status" value="1"/>
</dbReference>
<dbReference type="Gene3D" id="3.40.50.1000">
    <property type="entry name" value="HAD superfamily/HAD-like"/>
    <property type="match status" value="1"/>
</dbReference>
<comment type="function">
    <text evidence="1">Essential component of the TIM23 complex, a complex that mediates the translocation of transit peptide-containing proteins across the mitochondrial inner membrane.</text>
</comment>
<dbReference type="InterPro" id="IPR050365">
    <property type="entry name" value="TIM50"/>
</dbReference>
<evidence type="ECO:0000313" key="5">
    <source>
        <dbReference type="Proteomes" id="UP001374584"/>
    </source>
</evidence>
<keyword evidence="1" id="KW-0809">Transit peptide</keyword>
<proteinExistence type="inferred from homology"/>
<feature type="domain" description="FCP1 homology" evidence="3">
    <location>
        <begin position="33"/>
        <end position="212"/>
    </location>
</feature>
<accession>A0AAN9NSZ5</accession>
<dbReference type="AlphaFoldDB" id="A0AAN9NSZ5"/>
<comment type="subunit">
    <text evidence="1">Component of the TIM23 complex.</text>
</comment>
<dbReference type="PANTHER" id="PTHR12210">
    <property type="entry name" value="DULLARD PROTEIN PHOSPHATASE"/>
    <property type="match status" value="1"/>
</dbReference>
<gene>
    <name evidence="4" type="ORF">VNO80_04182</name>
</gene>
<dbReference type="EMBL" id="JAYMYR010000002">
    <property type="protein sequence ID" value="KAK7378735.1"/>
    <property type="molecule type" value="Genomic_DNA"/>
</dbReference>
<dbReference type="InterPro" id="IPR036412">
    <property type="entry name" value="HAD-like_sf"/>
</dbReference>
<evidence type="ECO:0000256" key="2">
    <source>
        <dbReference type="SAM" id="MobiDB-lite"/>
    </source>
</evidence>
<keyword evidence="1" id="KW-0496">Mitochondrion</keyword>
<protein>
    <recommendedName>
        <fullName evidence="1">Mitochondrial import inner membrane translocase subunit TIM50</fullName>
    </recommendedName>
</protein>
<organism evidence="4 5">
    <name type="scientific">Phaseolus coccineus</name>
    <name type="common">Scarlet runner bean</name>
    <name type="synonym">Phaseolus multiflorus</name>
    <dbReference type="NCBI Taxonomy" id="3886"/>
    <lineage>
        <taxon>Eukaryota</taxon>
        <taxon>Viridiplantae</taxon>
        <taxon>Streptophyta</taxon>
        <taxon>Embryophyta</taxon>
        <taxon>Tracheophyta</taxon>
        <taxon>Spermatophyta</taxon>
        <taxon>Magnoliopsida</taxon>
        <taxon>eudicotyledons</taxon>
        <taxon>Gunneridae</taxon>
        <taxon>Pentapetalae</taxon>
        <taxon>rosids</taxon>
        <taxon>fabids</taxon>
        <taxon>Fabales</taxon>
        <taxon>Fabaceae</taxon>
        <taxon>Papilionoideae</taxon>
        <taxon>50 kb inversion clade</taxon>
        <taxon>NPAAA clade</taxon>
        <taxon>indigoferoid/millettioid clade</taxon>
        <taxon>Phaseoleae</taxon>
        <taxon>Phaseolus</taxon>
    </lineage>
</organism>
<keyword evidence="5" id="KW-1185">Reference proteome</keyword>
<feature type="region of interest" description="Disordered" evidence="2">
    <location>
        <begin position="1"/>
        <end position="21"/>
    </location>
</feature>
<dbReference type="GO" id="GO:0005744">
    <property type="term" value="C:TIM23 mitochondrial import inner membrane translocase complex"/>
    <property type="evidence" value="ECO:0007669"/>
    <property type="project" value="UniProtKB-UniRule"/>
</dbReference>
<dbReference type="Pfam" id="PF03031">
    <property type="entry name" value="NIF"/>
    <property type="match status" value="1"/>
</dbReference>
<evidence type="ECO:0000313" key="4">
    <source>
        <dbReference type="EMBL" id="KAK7378735.1"/>
    </source>
</evidence>
<dbReference type="GO" id="GO:0015031">
    <property type="term" value="P:protein transport"/>
    <property type="evidence" value="ECO:0007669"/>
    <property type="project" value="UniProtKB-KW"/>
</dbReference>